<dbReference type="PANTHER" id="PTHR43584:SF8">
    <property type="entry name" value="N-ACETYLMURAMATE ALPHA-1-PHOSPHATE URIDYLYLTRANSFERASE"/>
    <property type="match status" value="1"/>
</dbReference>
<evidence type="ECO:0000256" key="1">
    <source>
        <dbReference type="ARBA" id="ARBA00022679"/>
    </source>
</evidence>
<dbReference type="EMBL" id="LJSX01000010">
    <property type="protein sequence ID" value="KPQ11045.1"/>
    <property type="molecule type" value="Genomic_DNA"/>
</dbReference>
<dbReference type="InterPro" id="IPR005835">
    <property type="entry name" value="NTP_transferase_dom"/>
</dbReference>
<dbReference type="GO" id="GO:0016779">
    <property type="term" value="F:nucleotidyltransferase activity"/>
    <property type="evidence" value="ECO:0007669"/>
    <property type="project" value="UniProtKB-KW"/>
</dbReference>
<reference evidence="4 5" key="1">
    <citation type="submission" date="2015-09" db="EMBL/GenBank/DDBJ databases">
        <title>Identification and resolution of microdiversity through metagenomic sequencing of parallel consortia.</title>
        <authorList>
            <person name="Nelson W.C."/>
            <person name="Romine M.F."/>
            <person name="Lindemann S.R."/>
        </authorList>
    </citation>
    <scope>NUCLEOTIDE SEQUENCE [LARGE SCALE GENOMIC DNA]</scope>
    <source>
        <strain evidence="4">HL-109</strain>
    </source>
</reference>
<dbReference type="Gene3D" id="3.90.550.10">
    <property type="entry name" value="Spore Coat Polysaccharide Biosynthesis Protein SpsA, Chain A"/>
    <property type="match status" value="1"/>
</dbReference>
<dbReference type="Proteomes" id="UP000050497">
    <property type="component" value="Unassembled WGS sequence"/>
</dbReference>
<evidence type="ECO:0000259" key="3">
    <source>
        <dbReference type="Pfam" id="PF00483"/>
    </source>
</evidence>
<evidence type="ECO:0000256" key="2">
    <source>
        <dbReference type="ARBA" id="ARBA00022695"/>
    </source>
</evidence>
<accession>A0A0P8A783</accession>
<evidence type="ECO:0000313" key="5">
    <source>
        <dbReference type="Proteomes" id="UP000050497"/>
    </source>
</evidence>
<dbReference type="STRING" id="1653334.GA0071312_0032"/>
<dbReference type="InterPro" id="IPR050065">
    <property type="entry name" value="GlmU-like"/>
</dbReference>
<proteinExistence type="predicted"/>
<dbReference type="CDD" id="cd06422">
    <property type="entry name" value="NTP_transferase_like_1"/>
    <property type="match status" value="1"/>
</dbReference>
<keyword evidence="2" id="KW-0548">Nucleotidyltransferase</keyword>
<feature type="domain" description="Nucleotidyl transferase" evidence="3">
    <location>
        <begin position="21"/>
        <end position="251"/>
    </location>
</feature>
<dbReference type="AlphaFoldDB" id="A0A0P8A783"/>
<comment type="caution">
    <text evidence="4">The sequence shown here is derived from an EMBL/GenBank/DDBJ whole genome shotgun (WGS) entry which is preliminary data.</text>
</comment>
<name>A0A0P8A783_9HYPH</name>
<dbReference type="SUPFAM" id="SSF53448">
    <property type="entry name" value="Nucleotide-diphospho-sugar transferases"/>
    <property type="match status" value="1"/>
</dbReference>
<organism evidence="4 5">
    <name type="scientific">Saliniramus fredricksonii</name>
    <dbReference type="NCBI Taxonomy" id="1653334"/>
    <lineage>
        <taxon>Bacteria</taxon>
        <taxon>Pseudomonadati</taxon>
        <taxon>Pseudomonadota</taxon>
        <taxon>Alphaproteobacteria</taxon>
        <taxon>Hyphomicrobiales</taxon>
        <taxon>Salinarimonadaceae</taxon>
        <taxon>Saliniramus</taxon>
    </lineage>
</organism>
<keyword evidence="1" id="KW-0808">Transferase</keyword>
<dbReference type="PANTHER" id="PTHR43584">
    <property type="entry name" value="NUCLEOTIDYL TRANSFERASE"/>
    <property type="match status" value="1"/>
</dbReference>
<sequence>MQDGEGMTAADEAAPAAIETGMVLAAGLGTRMRPITDTLPKPLIRVGGRTMLDHALDRLAQVGITRAVVNMHHLADRIAAHLAARNGAPAITLSDERDALLETGGGIRRALPLLGEAPFLAMNADTLWIEGAQSNLGRLIAAHDPARMDMLLLLAPIDAAVGYDGRGDFMMDETGRLARRGDEPQAPFVYAGAGIFHAGLFADTPDGAFSLNLLFDRAIAAGRLYGLRLDGTWLHVGTPDAIAEAEAQIAKAC</sequence>
<dbReference type="PATRIC" id="fig|1653334.4.peg.2651"/>
<gene>
    <name evidence="4" type="ORF">HLUCCO17_07870</name>
</gene>
<protein>
    <submittedName>
        <fullName evidence="4">Nucleoside-diphosphate-sugar pyrophosphorylase involved in lipopolysaccharide biosynthesis/translati</fullName>
    </submittedName>
</protein>
<dbReference type="Pfam" id="PF00483">
    <property type="entry name" value="NTP_transferase"/>
    <property type="match status" value="1"/>
</dbReference>
<evidence type="ECO:0000313" key="4">
    <source>
        <dbReference type="EMBL" id="KPQ11045.1"/>
    </source>
</evidence>
<dbReference type="InterPro" id="IPR029044">
    <property type="entry name" value="Nucleotide-diphossugar_trans"/>
</dbReference>